<dbReference type="Proteomes" id="UP000268014">
    <property type="component" value="Unassembled WGS sequence"/>
</dbReference>
<accession>A0A3P7TZC6</accession>
<organism evidence="2 3">
    <name type="scientific">Haemonchus placei</name>
    <name type="common">Barber's pole worm</name>
    <dbReference type="NCBI Taxonomy" id="6290"/>
    <lineage>
        <taxon>Eukaryota</taxon>
        <taxon>Metazoa</taxon>
        <taxon>Ecdysozoa</taxon>
        <taxon>Nematoda</taxon>
        <taxon>Chromadorea</taxon>
        <taxon>Rhabditida</taxon>
        <taxon>Rhabditina</taxon>
        <taxon>Rhabditomorpha</taxon>
        <taxon>Strongyloidea</taxon>
        <taxon>Trichostrongylidae</taxon>
        <taxon>Haemonchus</taxon>
    </lineage>
</organism>
<feature type="region of interest" description="Disordered" evidence="1">
    <location>
        <begin position="52"/>
        <end position="72"/>
    </location>
</feature>
<sequence length="180" mass="20526">MCKTLHDMLIAEKENQQLCALLPEVVTLLFQLGETQRELQATLEAELADAMKEDEVSEAPTAESKPEDEDLEVAEDLDTAQRRRIAETRTGMGENEWRVNFEQILATVLSEAPLANYFETKYSLQGLVKRVILNMAASGIERIDLLRRPEAAPSRMVRSSNRLLNIYFVYIILLSNHFTR</sequence>
<dbReference type="AlphaFoldDB" id="A0A3P7TZC6"/>
<evidence type="ECO:0000313" key="3">
    <source>
        <dbReference type="Proteomes" id="UP000268014"/>
    </source>
</evidence>
<evidence type="ECO:0000256" key="1">
    <source>
        <dbReference type="SAM" id="MobiDB-lite"/>
    </source>
</evidence>
<protein>
    <submittedName>
        <fullName evidence="2">Uncharacterized protein</fullName>
    </submittedName>
</protein>
<proteinExistence type="predicted"/>
<dbReference type="EMBL" id="UZAF01003925">
    <property type="protein sequence ID" value="VDO13293.1"/>
    <property type="molecule type" value="Genomic_DNA"/>
</dbReference>
<dbReference type="STRING" id="6290.A0A3P7TZC6"/>
<gene>
    <name evidence="2" type="ORF">HPLM_LOCUS2163</name>
</gene>
<keyword evidence="3" id="KW-1185">Reference proteome</keyword>
<dbReference type="OrthoDB" id="17687at2759"/>
<evidence type="ECO:0000313" key="2">
    <source>
        <dbReference type="EMBL" id="VDO13293.1"/>
    </source>
</evidence>
<reference evidence="2 3" key="1">
    <citation type="submission" date="2018-11" db="EMBL/GenBank/DDBJ databases">
        <authorList>
            <consortium name="Pathogen Informatics"/>
        </authorList>
    </citation>
    <scope>NUCLEOTIDE SEQUENCE [LARGE SCALE GENOMIC DNA]</scope>
    <source>
        <strain evidence="2 3">MHpl1</strain>
    </source>
</reference>
<name>A0A3P7TZC6_HAEPC</name>